<dbReference type="AlphaFoldDB" id="B2AJB6"/>
<accession>B2AJB6</accession>
<keyword evidence="1" id="KW-0614">Plasmid</keyword>
<keyword evidence="2" id="KW-1185">Reference proteome</keyword>
<organism evidence="1 2">
    <name type="scientific">Cupriavidus taiwanensis (strain DSM 17343 / BCRC 17206 / CCUG 44338 / CIP 107171 / LMG 19424 / R1)</name>
    <name type="common">Ralstonia taiwanensis (strain LMG 19424)</name>
    <dbReference type="NCBI Taxonomy" id="977880"/>
    <lineage>
        <taxon>Bacteria</taxon>
        <taxon>Pseudomonadati</taxon>
        <taxon>Pseudomonadota</taxon>
        <taxon>Betaproteobacteria</taxon>
        <taxon>Burkholderiales</taxon>
        <taxon>Burkholderiaceae</taxon>
        <taxon>Cupriavidus</taxon>
    </lineage>
</organism>
<evidence type="ECO:0000313" key="2">
    <source>
        <dbReference type="Proteomes" id="UP000001692"/>
    </source>
</evidence>
<dbReference type="EMBL" id="CU633751">
    <property type="protein sequence ID" value="CAP64168.1"/>
    <property type="molecule type" value="Genomic_DNA"/>
</dbReference>
<name>B2AJB6_CUPTR</name>
<sequence length="70" mass="8040">MMICALRGTSIGYHSPHVTCASNSIEPEVFDLPRNQHRKQALAKGIAWEDLPQELGFGRGMTCWRRLRDW</sequence>
<gene>
    <name evidence="1" type="ordered locus">pRALTA_0530</name>
</gene>
<protein>
    <submittedName>
        <fullName evidence="1">Transposase, IS5 family</fullName>
    </submittedName>
</protein>
<dbReference type="Proteomes" id="UP000001692">
    <property type="component" value="Plasmid pRALTA"/>
</dbReference>
<proteinExistence type="predicted"/>
<dbReference type="KEGG" id="cti:pRALTA_0530"/>
<geneLocation type="plasmid" evidence="1 2">
    <name>pRALTA</name>
</geneLocation>
<dbReference type="eggNOG" id="COG3293">
    <property type="taxonomic scope" value="Bacteria"/>
</dbReference>
<reference evidence="1 2" key="1">
    <citation type="journal article" date="2008" name="Genome Res.">
        <title>Genome sequence of the beta-rhizobium Cupriavidus taiwanensis and comparative genomics of rhizobia.</title>
        <authorList>
            <person name="Amadou C."/>
            <person name="Pascal G."/>
            <person name="Mangenot S."/>
            <person name="Glew M."/>
            <person name="Bontemps C."/>
            <person name="Capela D."/>
            <person name="Carrere S."/>
            <person name="Cruveiller S."/>
            <person name="Dossat C."/>
            <person name="Lajus A."/>
            <person name="Marchetti M."/>
            <person name="Poinsot V."/>
            <person name="Rouy Z."/>
            <person name="Servin B."/>
            <person name="Saad M."/>
            <person name="Schenowitz C."/>
            <person name="Barbe V."/>
            <person name="Batut J."/>
            <person name="Medigue C."/>
            <person name="Masson-Boivin C."/>
        </authorList>
    </citation>
    <scope>NUCLEOTIDE SEQUENCE [LARGE SCALE GENOMIC DNA]</scope>
    <source>
        <strain evidence="2">DSM 17343 / BCRC 17206 / CCUG 44338 / CIP 107171 / LMG 19424 / R1</strain>
    </source>
</reference>
<dbReference type="HOGENOM" id="CLU_2751002_0_0_4"/>
<evidence type="ECO:0000313" key="1">
    <source>
        <dbReference type="EMBL" id="CAP64168.1"/>
    </source>
</evidence>